<dbReference type="Gene3D" id="2.40.100.10">
    <property type="entry name" value="Cyclophilin-like"/>
    <property type="match status" value="1"/>
</dbReference>
<dbReference type="PANTHER" id="PTHR45625:SF4">
    <property type="entry name" value="PEPTIDYLPROLYL ISOMERASE DOMAIN AND WD REPEAT-CONTAINING PROTEIN 1"/>
    <property type="match status" value="1"/>
</dbReference>
<keyword evidence="2 4" id="KW-0697">Rotamase</keyword>
<dbReference type="GO" id="GO:0003755">
    <property type="term" value="F:peptidyl-prolyl cis-trans isomerase activity"/>
    <property type="evidence" value="ECO:0007669"/>
    <property type="project" value="UniProtKB-UniRule"/>
</dbReference>
<dbReference type="PROSITE" id="PS00170">
    <property type="entry name" value="CSA_PPIASE_1"/>
    <property type="match status" value="1"/>
</dbReference>
<sequence length="214" mass="23379">MEDITINKIYITLMILAITLTGCSATVDQEEEVIDFSQFPYETYLKNDNPVVTITVEDYGDMKLQLFPDLAKNTVDNFIKYIYQGSYEGSTFHRIIEDFMIQGGIVSNPNCQIQGEFSSNGIANDLSHQRGVISMARTSIKNSATSQFFIVHNDSVFLDGSYAGFGGLISGFDILDQLAGVSTNSSDGPLDDVVITSISIDLKGYEAGQVSCAS</sequence>
<dbReference type="GO" id="GO:0006457">
    <property type="term" value="P:protein folding"/>
    <property type="evidence" value="ECO:0007669"/>
    <property type="project" value="InterPro"/>
</dbReference>
<protein>
    <recommendedName>
        <fullName evidence="4">Peptidyl-prolyl cis-trans isomerase</fullName>
        <shortName evidence="4">PPIase</shortName>
        <ecNumber evidence="4">5.2.1.8</ecNumber>
    </recommendedName>
</protein>
<evidence type="ECO:0000256" key="4">
    <source>
        <dbReference type="RuleBase" id="RU363019"/>
    </source>
</evidence>
<proteinExistence type="inferred from homology"/>
<dbReference type="EC" id="5.2.1.8" evidence="4"/>
<name>A0A7U9XV35_9MOLU</name>
<dbReference type="InterPro" id="IPR029000">
    <property type="entry name" value="Cyclophilin-like_dom_sf"/>
</dbReference>
<dbReference type="Proteomes" id="UP000620133">
    <property type="component" value="Chromosome"/>
</dbReference>
<dbReference type="InterPro" id="IPR020892">
    <property type="entry name" value="Cyclophilin-type_PPIase_CS"/>
</dbReference>
<dbReference type="PROSITE" id="PS50072">
    <property type="entry name" value="CSA_PPIASE_2"/>
    <property type="match status" value="1"/>
</dbReference>
<dbReference type="SUPFAM" id="SSF50891">
    <property type="entry name" value="Cyclophilin-like"/>
    <property type="match status" value="1"/>
</dbReference>
<keyword evidence="3 4" id="KW-0413">Isomerase</keyword>
<dbReference type="CDD" id="cd00317">
    <property type="entry name" value="cyclophilin"/>
    <property type="match status" value="1"/>
</dbReference>
<dbReference type="EMBL" id="AP024412">
    <property type="protein sequence ID" value="BCR35738.1"/>
    <property type="molecule type" value="Genomic_DNA"/>
</dbReference>
<evidence type="ECO:0000313" key="6">
    <source>
        <dbReference type="Proteomes" id="UP000620133"/>
    </source>
</evidence>
<dbReference type="InterPro" id="IPR044666">
    <property type="entry name" value="Cyclophilin_A-like"/>
</dbReference>
<reference evidence="5" key="1">
    <citation type="submission" date="2021-01" db="EMBL/GenBank/DDBJ databases">
        <title>Draft genome sequence of Acholeplasmataceae bacterium strain Mahy22.</title>
        <authorList>
            <person name="Watanabe M."/>
            <person name="Kojima H."/>
            <person name="Fukui M."/>
        </authorList>
    </citation>
    <scope>NUCLEOTIDE SEQUENCE</scope>
    <source>
        <strain evidence="5">Mahy22</strain>
    </source>
</reference>
<keyword evidence="6" id="KW-1185">Reference proteome</keyword>
<comment type="function">
    <text evidence="1 4">PPIases accelerate the folding of proteins. It catalyzes the cis-trans isomerization of proline imidic peptide bonds in oligopeptides.</text>
</comment>
<evidence type="ECO:0000256" key="3">
    <source>
        <dbReference type="ARBA" id="ARBA00023235"/>
    </source>
</evidence>
<gene>
    <name evidence="5" type="primary">ppiB_1</name>
    <name evidence="5" type="ORF">MPAN_006310</name>
</gene>
<organism evidence="5 6">
    <name type="scientific">Mariniplasma anaerobium</name>
    <dbReference type="NCBI Taxonomy" id="2735436"/>
    <lineage>
        <taxon>Bacteria</taxon>
        <taxon>Bacillati</taxon>
        <taxon>Mycoplasmatota</taxon>
        <taxon>Mollicutes</taxon>
        <taxon>Acholeplasmatales</taxon>
        <taxon>Acholeplasmataceae</taxon>
        <taxon>Mariniplasma</taxon>
    </lineage>
</organism>
<dbReference type="PRINTS" id="PR00153">
    <property type="entry name" value="CSAPPISMRASE"/>
</dbReference>
<dbReference type="Pfam" id="PF00160">
    <property type="entry name" value="Pro_isomerase"/>
    <property type="match status" value="1"/>
</dbReference>
<comment type="catalytic activity">
    <reaction evidence="4">
        <text>[protein]-peptidylproline (omega=180) = [protein]-peptidylproline (omega=0)</text>
        <dbReference type="Rhea" id="RHEA:16237"/>
        <dbReference type="Rhea" id="RHEA-COMP:10747"/>
        <dbReference type="Rhea" id="RHEA-COMP:10748"/>
        <dbReference type="ChEBI" id="CHEBI:83833"/>
        <dbReference type="ChEBI" id="CHEBI:83834"/>
        <dbReference type="EC" id="5.2.1.8"/>
    </reaction>
</comment>
<evidence type="ECO:0000256" key="2">
    <source>
        <dbReference type="ARBA" id="ARBA00023110"/>
    </source>
</evidence>
<accession>A0A7U9XV35</accession>
<dbReference type="PANTHER" id="PTHR45625">
    <property type="entry name" value="PEPTIDYL-PROLYL CIS-TRANS ISOMERASE-RELATED"/>
    <property type="match status" value="1"/>
</dbReference>
<evidence type="ECO:0000256" key="1">
    <source>
        <dbReference type="ARBA" id="ARBA00002388"/>
    </source>
</evidence>
<comment type="similarity">
    <text evidence="4">Belongs to the cyclophilin-type PPIase family.</text>
</comment>
<dbReference type="RefSeq" id="WP_231756810.1">
    <property type="nucleotide sequence ID" value="NZ_AP024412.1"/>
</dbReference>
<dbReference type="KEGG" id="manr:MPAN_006310"/>
<evidence type="ECO:0000313" key="5">
    <source>
        <dbReference type="EMBL" id="BCR35738.1"/>
    </source>
</evidence>
<dbReference type="InterPro" id="IPR002130">
    <property type="entry name" value="Cyclophilin-type_PPIase_dom"/>
</dbReference>
<dbReference type="AlphaFoldDB" id="A0A7U9XV35"/>